<dbReference type="Gene3D" id="3.40.50.720">
    <property type="entry name" value="NAD(P)-binding Rossmann-like Domain"/>
    <property type="match status" value="1"/>
</dbReference>
<evidence type="ECO:0000313" key="2">
    <source>
        <dbReference type="EMBL" id="MFC7148583.1"/>
    </source>
</evidence>
<dbReference type="InterPro" id="IPR036291">
    <property type="entry name" value="NAD(P)-bd_dom_sf"/>
</dbReference>
<reference evidence="3" key="1">
    <citation type="journal article" date="2019" name="Int. J. Syst. Evol. Microbiol.">
        <title>The Global Catalogue of Microorganisms (GCM) 10K type strain sequencing project: providing services to taxonomists for standard genome sequencing and annotation.</title>
        <authorList>
            <consortium name="The Broad Institute Genomics Platform"/>
            <consortium name="The Broad Institute Genome Sequencing Center for Infectious Disease"/>
            <person name="Wu L."/>
            <person name="Ma J."/>
        </authorList>
    </citation>
    <scope>NUCLEOTIDE SEQUENCE [LARGE SCALE GENOMIC DNA]</scope>
    <source>
        <strain evidence="3">KCTC 12907</strain>
    </source>
</reference>
<gene>
    <name evidence="2" type="ORF">ACFQMJ_08620</name>
</gene>
<dbReference type="RefSeq" id="WP_378045079.1">
    <property type="nucleotide sequence ID" value="NZ_JBHMDN010000007.1"/>
</dbReference>
<dbReference type="Proteomes" id="UP001596378">
    <property type="component" value="Unassembled WGS sequence"/>
</dbReference>
<evidence type="ECO:0000256" key="1">
    <source>
        <dbReference type="ARBA" id="ARBA00006484"/>
    </source>
</evidence>
<name>A0ABW2F621_9BACL</name>
<dbReference type="Pfam" id="PF13561">
    <property type="entry name" value="adh_short_C2"/>
    <property type="match status" value="1"/>
</dbReference>
<proteinExistence type="inferred from homology"/>
<comment type="similarity">
    <text evidence="1">Belongs to the short-chain dehydrogenases/reductases (SDR) family.</text>
</comment>
<dbReference type="PANTHER" id="PTHR42760:SF123">
    <property type="entry name" value="OXIDOREDUCTASE"/>
    <property type="match status" value="1"/>
</dbReference>
<dbReference type="EMBL" id="JBHTAI010000004">
    <property type="protein sequence ID" value="MFC7148583.1"/>
    <property type="molecule type" value="Genomic_DNA"/>
</dbReference>
<keyword evidence="3" id="KW-1185">Reference proteome</keyword>
<dbReference type="InterPro" id="IPR002347">
    <property type="entry name" value="SDR_fam"/>
</dbReference>
<dbReference type="SUPFAM" id="SSF51735">
    <property type="entry name" value="NAD(P)-binding Rossmann-fold domains"/>
    <property type="match status" value="1"/>
</dbReference>
<dbReference type="PANTHER" id="PTHR42760">
    <property type="entry name" value="SHORT-CHAIN DEHYDROGENASES/REDUCTASES FAMILY MEMBER"/>
    <property type="match status" value="1"/>
</dbReference>
<organism evidence="2 3">
    <name type="scientific">Cohnella cellulosilytica</name>
    <dbReference type="NCBI Taxonomy" id="986710"/>
    <lineage>
        <taxon>Bacteria</taxon>
        <taxon>Bacillati</taxon>
        <taxon>Bacillota</taxon>
        <taxon>Bacilli</taxon>
        <taxon>Bacillales</taxon>
        <taxon>Paenibacillaceae</taxon>
        <taxon>Cohnella</taxon>
    </lineage>
</organism>
<dbReference type="CDD" id="cd05233">
    <property type="entry name" value="SDR_c"/>
    <property type="match status" value="1"/>
</dbReference>
<comment type="caution">
    <text evidence="2">The sequence shown here is derived from an EMBL/GenBank/DDBJ whole genome shotgun (WGS) entry which is preliminary data.</text>
</comment>
<evidence type="ECO:0000313" key="3">
    <source>
        <dbReference type="Proteomes" id="UP001596378"/>
    </source>
</evidence>
<sequence length="271" mass="28470">MPKVYVITGGAGGMGKAIARRFCQKGTVLLADVSAERLEQAAAELQPLAAAQVAHRVVDITDEDQVNELAVAASGLGELGAIIHTGGLSPTMADARRILEVNSIGTGYVLKAFLPLAGQGCAAVCVASMAGHSTPRNAAYDSILTQPLAPDFVERMMPFTQDNPGAAYGLSKLGVILMVEDQAWEWGRKGARIVSVSPGTIDTPMGRQEAARQPMMKQLLDMTPLGREGTADEIAAAVEFLCSGESSYITGTDLRVDGGTTANVQKLNRQK</sequence>
<accession>A0ABW2F621</accession>
<protein>
    <submittedName>
        <fullName evidence="2">SDR family oxidoreductase</fullName>
    </submittedName>
</protein>
<dbReference type="Pfam" id="PF00106">
    <property type="entry name" value="adh_short"/>
    <property type="match status" value="1"/>
</dbReference>
<dbReference type="PRINTS" id="PR00081">
    <property type="entry name" value="GDHRDH"/>
</dbReference>